<feature type="compositionally biased region" description="Basic and acidic residues" evidence="1">
    <location>
        <begin position="440"/>
        <end position="459"/>
    </location>
</feature>
<feature type="domain" description="DUF1508" evidence="3">
    <location>
        <begin position="877"/>
        <end position="923"/>
    </location>
</feature>
<feature type="transmembrane region" description="Helical" evidence="2">
    <location>
        <begin position="90"/>
        <end position="113"/>
    </location>
</feature>
<evidence type="ECO:0000259" key="3">
    <source>
        <dbReference type="Pfam" id="PF07411"/>
    </source>
</evidence>
<dbReference type="RefSeq" id="WP_120243401.1">
    <property type="nucleotide sequence ID" value="NZ_RAPO01000001.1"/>
</dbReference>
<evidence type="ECO:0000259" key="4">
    <source>
        <dbReference type="Pfam" id="PF23600"/>
    </source>
</evidence>
<dbReference type="AlphaFoldDB" id="A0A3R7GLD4"/>
<proteinExistence type="predicted"/>
<feature type="domain" description="DUF1508" evidence="3">
    <location>
        <begin position="577"/>
        <end position="622"/>
    </location>
</feature>
<keyword evidence="2" id="KW-0812">Transmembrane</keyword>
<sequence length="985" mass="108514">MSFSSELHRSLFRLYEHYVGEPDSGKDVYGYWLFILGYIIGAAGVIAFVVGYAGSFGEEPIIRVTGVAAAAGLAICLFGIGLMLPVRRRGIQASVVGLFVALVGVAAFGVVYPDNWRHLGMGLDVEVISVYTTGIAIITGVTALVPVLTGQKGLFVEEEGTTEDPPILTGDALEDAQFAVFRDEQGDWKWNVLHREALATSEGSAPTRPDAREGIERVKSQISSAGLLELTTSAFRLYEDRDGTWQWTLAREDGSVVGTCDREFDDRDGAEESVSFLKDRGPDADIIEIEGAAFTYTEERDRWYWQLVDDEHTVLATSDRGHDDQASAEEAARTFAERFEQARVLDVEHFGVELREADAGDGWTWRFVDETDTVIATAADTAETRRGAEEAAETLLAELSSASVTVSGDPTYEQYTSDDEWQWRLVDESEHVVARGPESYADHGETTRETEQFAENARDADVVEIDDAAYEVYPASELPTTPSSSDGDDLPVLEEPAATDGGTATPDGADPDGNGAATQDWHWRLVTDDREVVAASTEPHADAETATAAIERVREQASEADLIEFEEAAFQVYEADSGEWRWRLIDEDGNVLADSGEEHASRSEAAEAMMTLKEQAPDAELLEIETAAFELFVDENDEWGWRLIDEGGKLVAEDPATHPTRDAAREAMNRLLEHLESEVRTMDDAIFQPYADEEWHWRFVLPSGDTVAVDADGAATRDELRDRLESVRDAAASAQRCTIGDVTVQLYDAGTGDWSWRLLDRDREELADATVTYDGRETALGRVSALTERADAAPIFAIEDAVIRVQRDSNGGEAASGARTDAWRWDLVDADRNVLASAAGTAPTKEELLSTIDEVKQLAPMAGRVDFDVASFELIADEDDRWSWRLLDEDGRPVATGTETYESNAAAREGLEQVRDLIEAASILEIDSVSFELHRDEDGWVWRLVDEYGSRMAESTQTYESRTAAREAMNDVKSHAPDGWITFTE</sequence>
<evidence type="ECO:0000256" key="1">
    <source>
        <dbReference type="SAM" id="MobiDB-lite"/>
    </source>
</evidence>
<dbReference type="Pfam" id="PF07411">
    <property type="entry name" value="DUF1508"/>
    <property type="match status" value="4"/>
</dbReference>
<protein>
    <submittedName>
        <fullName evidence="5">Uncharacterized protein DUF1508</fullName>
    </submittedName>
</protein>
<name>A0A3R7GLD4_9EURY</name>
<dbReference type="Proteomes" id="UP000283805">
    <property type="component" value="Unassembled WGS sequence"/>
</dbReference>
<evidence type="ECO:0000313" key="5">
    <source>
        <dbReference type="EMBL" id="RKD97922.1"/>
    </source>
</evidence>
<evidence type="ECO:0000256" key="2">
    <source>
        <dbReference type="SAM" id="Phobius"/>
    </source>
</evidence>
<keyword evidence="6" id="KW-1185">Reference proteome</keyword>
<feature type="domain" description="DUF1508" evidence="3">
    <location>
        <begin position="520"/>
        <end position="564"/>
    </location>
</feature>
<keyword evidence="2" id="KW-1133">Transmembrane helix</keyword>
<feature type="domain" description="DUF1508" evidence="3">
    <location>
        <begin position="938"/>
        <end position="978"/>
    </location>
</feature>
<reference evidence="5 6" key="1">
    <citation type="submission" date="2018-09" db="EMBL/GenBank/DDBJ databases">
        <title>Genomic Encyclopedia of Archaeal and Bacterial Type Strains, Phase II (KMG-II): from individual species to whole genera.</title>
        <authorList>
            <person name="Goeker M."/>
        </authorList>
    </citation>
    <scope>NUCLEOTIDE SEQUENCE [LARGE SCALE GENOMIC DNA]</scope>
    <source>
        <strain evidence="5 6">DSM 13151</strain>
    </source>
</reference>
<evidence type="ECO:0000313" key="6">
    <source>
        <dbReference type="Proteomes" id="UP000283805"/>
    </source>
</evidence>
<dbReference type="Gene3D" id="2.30.29.80">
    <property type="match status" value="6"/>
</dbReference>
<feature type="transmembrane region" description="Helical" evidence="2">
    <location>
        <begin position="64"/>
        <end position="84"/>
    </location>
</feature>
<gene>
    <name evidence="5" type="ORF">ATJ93_0920</name>
</gene>
<accession>A0A3R7GLD4</accession>
<feature type="transmembrane region" description="Helical" evidence="2">
    <location>
        <begin position="125"/>
        <end position="148"/>
    </location>
</feature>
<dbReference type="OrthoDB" id="108721at2157"/>
<feature type="region of interest" description="Disordered" evidence="1">
    <location>
        <begin position="436"/>
        <end position="459"/>
    </location>
</feature>
<keyword evidence="2" id="KW-0472">Membrane</keyword>
<dbReference type="Pfam" id="PF23600">
    <property type="entry name" value="CdpA_N"/>
    <property type="match status" value="1"/>
</dbReference>
<feature type="domain" description="Cell division protein A N-terminal" evidence="4">
    <location>
        <begin position="10"/>
        <end position="152"/>
    </location>
</feature>
<dbReference type="EMBL" id="RAPO01000001">
    <property type="protein sequence ID" value="RKD97922.1"/>
    <property type="molecule type" value="Genomic_DNA"/>
</dbReference>
<dbReference type="InterPro" id="IPR055563">
    <property type="entry name" value="CdpA_N"/>
</dbReference>
<feature type="transmembrane region" description="Helical" evidence="2">
    <location>
        <begin position="29"/>
        <end position="52"/>
    </location>
</feature>
<dbReference type="InterPro" id="IPR010879">
    <property type="entry name" value="DUF1508"/>
</dbReference>
<feature type="region of interest" description="Disordered" evidence="1">
    <location>
        <begin position="473"/>
        <end position="517"/>
    </location>
</feature>
<comment type="caution">
    <text evidence="5">The sequence shown here is derived from an EMBL/GenBank/DDBJ whole genome shotgun (WGS) entry which is preliminary data.</text>
</comment>
<dbReference type="InterPro" id="IPR036913">
    <property type="entry name" value="YegP-like_sf"/>
</dbReference>
<organism evidence="5 6">
    <name type="scientific">Halopiger aswanensis</name>
    <dbReference type="NCBI Taxonomy" id="148449"/>
    <lineage>
        <taxon>Archaea</taxon>
        <taxon>Methanobacteriati</taxon>
        <taxon>Methanobacteriota</taxon>
        <taxon>Stenosarchaea group</taxon>
        <taxon>Halobacteria</taxon>
        <taxon>Halobacteriales</taxon>
        <taxon>Natrialbaceae</taxon>
        <taxon>Halopiger</taxon>
    </lineage>
</organism>
<dbReference type="SUPFAM" id="SSF160113">
    <property type="entry name" value="YegP-like"/>
    <property type="match status" value="11"/>
</dbReference>